<gene>
    <name evidence="1" type="ORF">SDC9_132508</name>
</gene>
<comment type="caution">
    <text evidence="1">The sequence shown here is derived from an EMBL/GenBank/DDBJ whole genome shotgun (WGS) entry which is preliminary data.</text>
</comment>
<evidence type="ECO:0000313" key="1">
    <source>
        <dbReference type="EMBL" id="MPM85427.1"/>
    </source>
</evidence>
<protein>
    <submittedName>
        <fullName evidence="1">Uncharacterized protein</fullName>
    </submittedName>
</protein>
<accession>A0A645D8A6</accession>
<reference evidence="1" key="1">
    <citation type="submission" date="2019-08" db="EMBL/GenBank/DDBJ databases">
        <authorList>
            <person name="Kucharzyk K."/>
            <person name="Murdoch R.W."/>
            <person name="Higgins S."/>
            <person name="Loffler F."/>
        </authorList>
    </citation>
    <scope>NUCLEOTIDE SEQUENCE</scope>
</reference>
<dbReference type="AlphaFoldDB" id="A0A645D8A6"/>
<dbReference type="EMBL" id="VSSQ01033738">
    <property type="protein sequence ID" value="MPM85427.1"/>
    <property type="molecule type" value="Genomic_DNA"/>
</dbReference>
<sequence>MFDDGFAVHAGDAVGDGVHRVHSLNHHAKRGVVLVEILGVRMQNEELASRRIIGCGRVIRVALPRHADHAALMGEGVVMPVV</sequence>
<organism evidence="1">
    <name type="scientific">bioreactor metagenome</name>
    <dbReference type="NCBI Taxonomy" id="1076179"/>
    <lineage>
        <taxon>unclassified sequences</taxon>
        <taxon>metagenomes</taxon>
        <taxon>ecological metagenomes</taxon>
    </lineage>
</organism>
<name>A0A645D8A6_9ZZZZ</name>
<proteinExistence type="predicted"/>